<keyword evidence="3" id="KW-0677">Repeat</keyword>
<evidence type="ECO:0000256" key="3">
    <source>
        <dbReference type="ARBA" id="ARBA00022737"/>
    </source>
</evidence>
<dbReference type="InterPro" id="IPR004074">
    <property type="entry name" value="IL-1_rcpt_I/II-typ"/>
</dbReference>
<keyword evidence="6" id="KW-0393">Immunoglobulin domain</keyword>
<feature type="compositionally biased region" description="Low complexity" evidence="7">
    <location>
        <begin position="300"/>
        <end position="359"/>
    </location>
</feature>
<feature type="transmembrane region" description="Helical" evidence="8">
    <location>
        <begin position="474"/>
        <end position="497"/>
    </location>
</feature>
<sequence>MINNLIVTLLSSLVINPADLRPLTAHLMWSTAMTSLSVKAHSCFPPSVSESRRTSRWPSHLLPVHLHTVMEVLVLLLAALLPLPAGGAATRQAPPTTDDCYPASPEINLLREAGEPIILSFPFFESELERLHVAPPARCLITGRNGTYQGGGRVQQRRNQLWFLPARAEDSGEYLCTYRNASCCVRASIRLQVYRSGSAARHKLSFPVLALVGERLRQPCPSVKDFRDVQGLVEWRKDSAPPRSGRAGSFLQDGDQLLIPAVRRAHQGVYTCHVHALIDQRHFEVSRTVVLSVEGVDPITTSTAGSSSSSTPTTSTAGSSSSSTPTSSSSTSTSSSSSTPTSSTSTPTSTSSSSSSSSSFHIRPPVILSPQNGTVFESLHGSTLALSCTVLTDCRAAEETAVTWLVDERWAESSYLEGRRVTGAPDGCRVELRLVVVAMTEEHTQSELRCVARNRGGQQEVVARLQLEDSTVTWLVVSAGAVSCFLTVVSVFLFVLFRSSGKRNMDYFLARQSSC</sequence>
<reference evidence="11" key="3">
    <citation type="submission" date="2025-09" db="UniProtKB">
        <authorList>
            <consortium name="Ensembl"/>
        </authorList>
    </citation>
    <scope>IDENTIFICATION</scope>
</reference>
<dbReference type="AlphaFoldDB" id="A0AAQ4QPK0"/>
<keyword evidence="8" id="KW-1133">Transmembrane helix</keyword>
<dbReference type="Ensembl" id="ENSGACT00000043592.1">
    <property type="protein sequence ID" value="ENSGACP00000052408.1"/>
    <property type="gene ID" value="ENSGACG00000022918.1"/>
</dbReference>
<dbReference type="SUPFAM" id="SSF48726">
    <property type="entry name" value="Immunoglobulin"/>
    <property type="match status" value="3"/>
</dbReference>
<reference evidence="11 12" key="1">
    <citation type="journal article" date="2021" name="G3 (Bethesda)">
        <title>Improved contiguity of the threespine stickleback genome using long-read sequencing.</title>
        <authorList>
            <person name="Nath S."/>
            <person name="Shaw D.E."/>
            <person name="White M.A."/>
        </authorList>
    </citation>
    <scope>NUCLEOTIDE SEQUENCE [LARGE SCALE GENOMIC DNA]</scope>
    <source>
        <strain evidence="11 12">Lake Benthic</strain>
    </source>
</reference>
<dbReference type="InterPro" id="IPR036179">
    <property type="entry name" value="Ig-like_dom_sf"/>
</dbReference>
<proteinExistence type="inferred from homology"/>
<feature type="domain" description="Immunoglobulin" evidence="10">
    <location>
        <begin position="205"/>
        <end position="294"/>
    </location>
</feature>
<evidence type="ECO:0000256" key="9">
    <source>
        <dbReference type="SAM" id="SignalP"/>
    </source>
</evidence>
<keyword evidence="12" id="KW-1185">Reference proteome</keyword>
<dbReference type="Gene3D" id="2.60.40.10">
    <property type="entry name" value="Immunoglobulins"/>
    <property type="match status" value="3"/>
</dbReference>
<dbReference type="PRINTS" id="PR01536">
    <property type="entry name" value="INTRLKN1R12F"/>
</dbReference>
<evidence type="ECO:0000313" key="12">
    <source>
        <dbReference type="Proteomes" id="UP000007635"/>
    </source>
</evidence>
<evidence type="ECO:0000256" key="8">
    <source>
        <dbReference type="SAM" id="Phobius"/>
    </source>
</evidence>
<evidence type="ECO:0000313" key="11">
    <source>
        <dbReference type="Ensembl" id="ENSGACP00000052408.1"/>
    </source>
</evidence>
<keyword evidence="8" id="KW-0472">Membrane</keyword>
<keyword evidence="5" id="KW-0325">Glycoprotein</keyword>
<feature type="domain" description="Immunoglobulin" evidence="10">
    <location>
        <begin position="370"/>
        <end position="468"/>
    </location>
</feature>
<evidence type="ECO:0000256" key="1">
    <source>
        <dbReference type="ARBA" id="ARBA00009752"/>
    </source>
</evidence>
<evidence type="ECO:0000256" key="5">
    <source>
        <dbReference type="ARBA" id="ARBA00023180"/>
    </source>
</evidence>
<reference evidence="11" key="2">
    <citation type="submission" date="2025-08" db="UniProtKB">
        <authorList>
            <consortium name="Ensembl"/>
        </authorList>
    </citation>
    <scope>IDENTIFICATION</scope>
</reference>
<evidence type="ECO:0000256" key="4">
    <source>
        <dbReference type="ARBA" id="ARBA00023157"/>
    </source>
</evidence>
<feature type="signal peptide" evidence="9">
    <location>
        <begin position="1"/>
        <end position="20"/>
    </location>
</feature>
<dbReference type="PANTHER" id="PTHR11890">
    <property type="entry name" value="INTERLEUKIN-1 RECEPTOR FAMILY MEMBER"/>
    <property type="match status" value="1"/>
</dbReference>
<feature type="domain" description="Immunoglobulin" evidence="10">
    <location>
        <begin position="106"/>
        <end position="194"/>
    </location>
</feature>
<evidence type="ECO:0000256" key="2">
    <source>
        <dbReference type="ARBA" id="ARBA00022729"/>
    </source>
</evidence>
<dbReference type="InterPro" id="IPR015621">
    <property type="entry name" value="IL-1_rcpt_fam"/>
</dbReference>
<organism evidence="11 12">
    <name type="scientific">Gasterosteus aculeatus aculeatus</name>
    <name type="common">three-spined stickleback</name>
    <dbReference type="NCBI Taxonomy" id="481459"/>
    <lineage>
        <taxon>Eukaryota</taxon>
        <taxon>Metazoa</taxon>
        <taxon>Chordata</taxon>
        <taxon>Craniata</taxon>
        <taxon>Vertebrata</taxon>
        <taxon>Euteleostomi</taxon>
        <taxon>Actinopterygii</taxon>
        <taxon>Neopterygii</taxon>
        <taxon>Teleostei</taxon>
        <taxon>Neoteleostei</taxon>
        <taxon>Acanthomorphata</taxon>
        <taxon>Eupercaria</taxon>
        <taxon>Perciformes</taxon>
        <taxon>Cottioidei</taxon>
        <taxon>Gasterosteales</taxon>
        <taxon>Gasterosteidae</taxon>
        <taxon>Gasterosteus</taxon>
    </lineage>
</organism>
<dbReference type="InterPro" id="IPR003599">
    <property type="entry name" value="Ig_sub"/>
</dbReference>
<dbReference type="GO" id="GO:0004908">
    <property type="term" value="F:interleukin-1 receptor activity"/>
    <property type="evidence" value="ECO:0007669"/>
    <property type="project" value="InterPro"/>
</dbReference>
<dbReference type="PANTHER" id="PTHR11890:SF18">
    <property type="entry name" value="LYMPHOCYTE ACTIVATION GENE 3 PROTEIN"/>
    <property type="match status" value="1"/>
</dbReference>
<keyword evidence="8" id="KW-0812">Transmembrane</keyword>
<evidence type="ECO:0000256" key="7">
    <source>
        <dbReference type="SAM" id="MobiDB-lite"/>
    </source>
</evidence>
<dbReference type="InterPro" id="IPR013783">
    <property type="entry name" value="Ig-like_fold"/>
</dbReference>
<dbReference type="GeneTree" id="ENSGT01090000259985"/>
<feature type="chain" id="PRO_5042862632" description="Immunoglobulin domain-containing protein" evidence="9">
    <location>
        <begin position="21"/>
        <end position="515"/>
    </location>
</feature>
<dbReference type="Proteomes" id="UP000007635">
    <property type="component" value="Chromosome XVI"/>
</dbReference>
<evidence type="ECO:0000256" key="6">
    <source>
        <dbReference type="ARBA" id="ARBA00023319"/>
    </source>
</evidence>
<comment type="similarity">
    <text evidence="1">Belongs to the interleukin-1 receptor family.</text>
</comment>
<keyword evidence="4" id="KW-1015">Disulfide bond</keyword>
<name>A0AAQ4QPK0_GASAC</name>
<evidence type="ECO:0000259" key="10">
    <source>
        <dbReference type="SMART" id="SM00409"/>
    </source>
</evidence>
<dbReference type="SMART" id="SM00409">
    <property type="entry name" value="IG"/>
    <property type="match status" value="3"/>
</dbReference>
<feature type="region of interest" description="Disordered" evidence="7">
    <location>
        <begin position="298"/>
        <end position="361"/>
    </location>
</feature>
<accession>A0AAQ4QPK0</accession>
<protein>
    <recommendedName>
        <fullName evidence="10">Immunoglobulin domain-containing protein</fullName>
    </recommendedName>
</protein>
<keyword evidence="2 9" id="KW-0732">Signal</keyword>